<reference evidence="1" key="1">
    <citation type="submission" date="2023-10" db="EMBL/GenBank/DDBJ databases">
        <title>Genome assembly of Pristionchus species.</title>
        <authorList>
            <person name="Yoshida K."/>
            <person name="Sommer R.J."/>
        </authorList>
    </citation>
    <scope>NUCLEOTIDE SEQUENCE</scope>
    <source>
        <strain evidence="1">RS5133</strain>
    </source>
</reference>
<evidence type="ECO:0000313" key="1">
    <source>
        <dbReference type="EMBL" id="GMT16293.1"/>
    </source>
</evidence>
<feature type="non-terminal residue" evidence="1">
    <location>
        <position position="132"/>
    </location>
</feature>
<proteinExistence type="predicted"/>
<dbReference type="EMBL" id="BTSY01000002">
    <property type="protein sequence ID" value="GMT16293.1"/>
    <property type="molecule type" value="Genomic_DNA"/>
</dbReference>
<dbReference type="Proteomes" id="UP001432322">
    <property type="component" value="Unassembled WGS sequence"/>
</dbReference>
<organism evidence="1 2">
    <name type="scientific">Pristionchus fissidentatus</name>
    <dbReference type="NCBI Taxonomy" id="1538716"/>
    <lineage>
        <taxon>Eukaryota</taxon>
        <taxon>Metazoa</taxon>
        <taxon>Ecdysozoa</taxon>
        <taxon>Nematoda</taxon>
        <taxon>Chromadorea</taxon>
        <taxon>Rhabditida</taxon>
        <taxon>Rhabditina</taxon>
        <taxon>Diplogasteromorpha</taxon>
        <taxon>Diplogasteroidea</taxon>
        <taxon>Neodiplogasteridae</taxon>
        <taxon>Pristionchus</taxon>
    </lineage>
</organism>
<accession>A0AAV5VAP1</accession>
<comment type="caution">
    <text evidence="1">The sequence shown here is derived from an EMBL/GenBank/DDBJ whole genome shotgun (WGS) entry which is preliminary data.</text>
</comment>
<name>A0AAV5VAP1_9BILA</name>
<dbReference type="AlphaFoldDB" id="A0AAV5VAP1"/>
<sequence length="132" mass="15184">YFSDDCDNTEKCLVPDPSSSSQFTCDNLSTLQMKTYESERWRIIDELHCKEKRFRATQTALELNEVPFQFRCKKKHCNVNTALPITSCASKEDQCENPKIVNSTLQCAKAEYSLEFRTSSTSSLYHHSKLLA</sequence>
<evidence type="ECO:0000313" key="2">
    <source>
        <dbReference type="Proteomes" id="UP001432322"/>
    </source>
</evidence>
<protein>
    <submittedName>
        <fullName evidence="1">Uncharacterized protein</fullName>
    </submittedName>
</protein>
<gene>
    <name evidence="1" type="ORF">PFISCL1PPCAC_7590</name>
</gene>
<keyword evidence="2" id="KW-1185">Reference proteome</keyword>
<feature type="non-terminal residue" evidence="1">
    <location>
        <position position="1"/>
    </location>
</feature>